<dbReference type="InterPro" id="IPR006687">
    <property type="entry name" value="Small_GTPase_SAR1"/>
</dbReference>
<keyword evidence="11" id="KW-0175">Coiled coil</keyword>
<evidence type="ECO:0000256" key="5">
    <source>
        <dbReference type="ARBA" id="ARBA00022741"/>
    </source>
</evidence>
<keyword evidence="6" id="KW-0256">Endoplasmic reticulum</keyword>
<dbReference type="GO" id="GO:0003924">
    <property type="term" value="F:GTPase activity"/>
    <property type="evidence" value="ECO:0007669"/>
    <property type="project" value="InterPro"/>
</dbReference>
<evidence type="ECO:0000256" key="4">
    <source>
        <dbReference type="ARBA" id="ARBA00022448"/>
    </source>
</evidence>
<evidence type="ECO:0000313" key="14">
    <source>
        <dbReference type="Proteomes" id="UP001172457"/>
    </source>
</evidence>
<dbReference type="PANTHER" id="PTHR45684">
    <property type="entry name" value="RE74312P"/>
    <property type="match status" value="1"/>
</dbReference>
<dbReference type="Proteomes" id="UP001172457">
    <property type="component" value="Chromosome 7"/>
</dbReference>
<evidence type="ECO:0000256" key="8">
    <source>
        <dbReference type="ARBA" id="ARBA00022927"/>
    </source>
</evidence>
<comment type="subcellular location">
    <subcellularLocation>
        <location evidence="1">Endoplasmic reticulum</location>
    </subcellularLocation>
    <subcellularLocation>
        <location evidence="2">Golgi apparatus</location>
    </subcellularLocation>
</comment>
<dbReference type="InterPro" id="IPR004252">
    <property type="entry name" value="Probable_transposase_24"/>
</dbReference>
<feature type="compositionally biased region" description="Basic and acidic residues" evidence="12">
    <location>
        <begin position="1148"/>
        <end position="1159"/>
    </location>
</feature>
<dbReference type="InterPro" id="IPR027417">
    <property type="entry name" value="P-loop_NTPase"/>
</dbReference>
<feature type="coiled-coil region" evidence="11">
    <location>
        <begin position="995"/>
        <end position="1096"/>
    </location>
</feature>
<evidence type="ECO:0000256" key="6">
    <source>
        <dbReference type="ARBA" id="ARBA00022824"/>
    </source>
</evidence>
<keyword evidence="14" id="KW-1185">Reference proteome</keyword>
<organism evidence="13 14">
    <name type="scientific">Centaurea solstitialis</name>
    <name type="common">yellow star-thistle</name>
    <dbReference type="NCBI Taxonomy" id="347529"/>
    <lineage>
        <taxon>Eukaryota</taxon>
        <taxon>Viridiplantae</taxon>
        <taxon>Streptophyta</taxon>
        <taxon>Embryophyta</taxon>
        <taxon>Tracheophyta</taxon>
        <taxon>Spermatophyta</taxon>
        <taxon>Magnoliopsida</taxon>
        <taxon>eudicotyledons</taxon>
        <taxon>Gunneridae</taxon>
        <taxon>Pentapetalae</taxon>
        <taxon>asterids</taxon>
        <taxon>campanulids</taxon>
        <taxon>Asterales</taxon>
        <taxon>Asteraceae</taxon>
        <taxon>Carduoideae</taxon>
        <taxon>Cardueae</taxon>
        <taxon>Centaureinae</taxon>
        <taxon>Centaurea</taxon>
    </lineage>
</organism>
<keyword evidence="9" id="KW-0333">Golgi apparatus</keyword>
<evidence type="ECO:0000256" key="1">
    <source>
        <dbReference type="ARBA" id="ARBA00004240"/>
    </source>
</evidence>
<feature type="region of interest" description="Disordered" evidence="12">
    <location>
        <begin position="901"/>
        <end position="928"/>
    </location>
</feature>
<evidence type="ECO:0000313" key="13">
    <source>
        <dbReference type="EMBL" id="KAJ9540907.1"/>
    </source>
</evidence>
<feature type="region of interest" description="Disordered" evidence="12">
    <location>
        <begin position="1"/>
        <end position="22"/>
    </location>
</feature>
<evidence type="ECO:0000256" key="9">
    <source>
        <dbReference type="ARBA" id="ARBA00023034"/>
    </source>
</evidence>
<keyword evidence="4" id="KW-0813">Transport</keyword>
<comment type="caution">
    <text evidence="13">The sequence shown here is derived from an EMBL/GenBank/DDBJ whole genome shotgun (WGS) entry which is preliminary data.</text>
</comment>
<reference evidence="13" key="1">
    <citation type="submission" date="2023-03" db="EMBL/GenBank/DDBJ databases">
        <title>Chromosome-scale reference genome and RAD-based genetic map of yellow starthistle (Centaurea solstitialis) reveal putative structural variation and QTLs associated with invader traits.</title>
        <authorList>
            <person name="Reatini B."/>
            <person name="Cang F.A."/>
            <person name="Jiang Q."/>
            <person name="Mckibben M.T.W."/>
            <person name="Barker M.S."/>
            <person name="Rieseberg L.H."/>
            <person name="Dlugosch K.M."/>
        </authorList>
    </citation>
    <scope>NUCLEOTIDE SEQUENCE</scope>
    <source>
        <strain evidence="13">CAN-66</strain>
        <tissue evidence="13">Leaf</tissue>
    </source>
</reference>
<dbReference type="GO" id="GO:0016192">
    <property type="term" value="P:vesicle-mediated transport"/>
    <property type="evidence" value="ECO:0007669"/>
    <property type="project" value="UniProtKB-KW"/>
</dbReference>
<sequence length="1194" mass="133993">MSEDDDLYDMEEEDDMDGQEEDGVVERDVKIVTVARILLVTVDLDAVERYITYDLFVVMMDSNEHGIVLNLGLSQRIKSKNTLSNGRINGLNLSMFYSHFNNGRTPSQNRDQNKPEINPSCAFVSPSPIDLHLRSISIFDRSPSYMLNRASDCIASAFRFASFISNLLFRLVQHQPTQSTSEELSIGKIKFKAFDLGGHQIAPGVWKDYYAKLICNREFYMGRSLVSTGGRGSGGRDTGSSRGHDSGIYVSSSVGGAGPNSFARHVDTTETHESNVVAESSRIHQEPNTGTQVPNEPSQKPRLEIEGLDFTEAEVGRKATKLLKDSFMGPWTTWRDVDSESRAILFERFKNTYTWDDDIDGLVRLVWGAALNKRWKNMMHDERDYAIERARDAGVVFDGSNYEVLIPFGPSWIHQDYWRDMVRKKWNTIKWKKRVEIGKKNQKAVPEGKISKHTGGCISMVQRRWRIEQKERRKPTAIELFEMTHKTKGSGESSVSGTGQSEISRDEKFVDDYQREMIKKKRGRLFGVGTCGDPSYVVTGSSSGNRSYASSSFSEVQELKEKLQKIEEERAIEREENIRMSKRLKDIEAMLARRYPPSPSEDPASRNPRFTRLRNSLGRSEFIMSSEVRSSITESLEVGELRELAGLPENALVRVAGEIRPADAPKGFFALFEYPFKVGFRWPYSPLARAFMTRFDVSLGQLMPQFWRVVHVIERVTKNWDRPPFSVDDLLSAYNVIRSPYNRFGLFPRGRSDAMLVHGTQVNDRGWKARYVFVQTSLVVGEESWVVPEWNKGAIDFSFEETTEAIERFLSYSVTDRKYRTSKGGDESDVEPGVQIIEETDMEGSASKKASTMEAAARAAKRKAAAQEGLVAKRTRSSYVSVDTPPKDAARKAEGGIEAVPLNFAPPAKGAGSSKANKGKEKEGSGLTTMTIQIPSDFMVDDVIRTAATFPVLEQFHVPAQKARMEEADIEDLDASIAGISFLALQTSLSLHTRMAKIKEELVSNQNDAKLAKKEADKAKKKLAQLTDEVNAKSVQIGDLESKLELSEGFQVQQRERLKLALDHTKELEKELLVVRREKAEREEALSSKIQELEEDAALVRVVARTAVMRRVAAGTVTPQMAKDEVASFVQVMGSEDLLDEEDLKDLDEEKSAEVKDAGVEEEVPETSGSVRAHPQETEEAPVVDPPSTDAPLE</sequence>
<keyword evidence="7" id="KW-0931">ER-Golgi transport</keyword>
<gene>
    <name evidence="13" type="ORF">OSB04_027413</name>
</gene>
<evidence type="ECO:0000256" key="2">
    <source>
        <dbReference type="ARBA" id="ARBA00004555"/>
    </source>
</evidence>
<feature type="region of interest" description="Disordered" evidence="12">
    <location>
        <begin position="226"/>
        <end position="299"/>
    </location>
</feature>
<dbReference type="GO" id="GO:0005525">
    <property type="term" value="F:GTP binding"/>
    <property type="evidence" value="ECO:0007669"/>
    <property type="project" value="UniProtKB-KW"/>
</dbReference>
<dbReference type="InterPro" id="IPR006689">
    <property type="entry name" value="Small_GTPase_ARF/SAR"/>
</dbReference>
<proteinExistence type="inferred from homology"/>
<evidence type="ECO:0000256" key="7">
    <source>
        <dbReference type="ARBA" id="ARBA00022892"/>
    </source>
</evidence>
<feature type="compositionally biased region" description="Basic and acidic residues" evidence="12">
    <location>
        <begin position="264"/>
        <end position="273"/>
    </location>
</feature>
<dbReference type="GO" id="GO:0005794">
    <property type="term" value="C:Golgi apparatus"/>
    <property type="evidence" value="ECO:0007669"/>
    <property type="project" value="UniProtKB-SubCell"/>
</dbReference>
<dbReference type="EMBL" id="JARYMX010000007">
    <property type="protein sequence ID" value="KAJ9540907.1"/>
    <property type="molecule type" value="Genomic_DNA"/>
</dbReference>
<dbReference type="AlphaFoldDB" id="A0AA38VWN9"/>
<evidence type="ECO:0000256" key="3">
    <source>
        <dbReference type="ARBA" id="ARBA00007507"/>
    </source>
</evidence>
<evidence type="ECO:0000256" key="11">
    <source>
        <dbReference type="SAM" id="Coils"/>
    </source>
</evidence>
<protein>
    <submittedName>
        <fullName evidence="13">Uncharacterized protein</fullName>
    </submittedName>
</protein>
<feature type="coiled-coil region" evidence="11">
    <location>
        <begin position="549"/>
        <end position="583"/>
    </location>
</feature>
<accession>A0AA38VWN9</accession>
<feature type="compositionally biased region" description="Polar residues" evidence="12">
    <location>
        <begin position="286"/>
        <end position="298"/>
    </location>
</feature>
<keyword evidence="8" id="KW-0653">Protein transport</keyword>
<dbReference type="Pfam" id="PF03004">
    <property type="entry name" value="Transposase_24"/>
    <property type="match status" value="1"/>
</dbReference>
<evidence type="ECO:0000256" key="10">
    <source>
        <dbReference type="ARBA" id="ARBA00023134"/>
    </source>
</evidence>
<keyword evidence="10" id="KW-0342">GTP-binding</keyword>
<name>A0AA38VWN9_9ASTR</name>
<comment type="similarity">
    <text evidence="3">Belongs to the small GTPase superfamily. SAR1 family.</text>
</comment>
<dbReference type="Pfam" id="PF00025">
    <property type="entry name" value="Arf"/>
    <property type="match status" value="1"/>
</dbReference>
<dbReference type="GO" id="GO:0006886">
    <property type="term" value="P:intracellular protein transport"/>
    <property type="evidence" value="ECO:0007669"/>
    <property type="project" value="InterPro"/>
</dbReference>
<evidence type="ECO:0000256" key="12">
    <source>
        <dbReference type="SAM" id="MobiDB-lite"/>
    </source>
</evidence>
<feature type="region of interest" description="Disordered" evidence="12">
    <location>
        <begin position="1139"/>
        <end position="1194"/>
    </location>
</feature>
<keyword evidence="5" id="KW-0547">Nucleotide-binding</keyword>
<dbReference type="Gene3D" id="3.40.50.300">
    <property type="entry name" value="P-loop containing nucleotide triphosphate hydrolases"/>
    <property type="match status" value="1"/>
</dbReference>
<dbReference type="GO" id="GO:0005783">
    <property type="term" value="C:endoplasmic reticulum"/>
    <property type="evidence" value="ECO:0007669"/>
    <property type="project" value="UniProtKB-SubCell"/>
</dbReference>